<sequence>QLQGDHPFCYVNPVALDSHDATSTPSSATPQHDGGGSSNSLPPKAPTQKRRKFTAPNGHIPLHLPIVKKIQSKREEIKHYSRAPKMTLSPIMTKSPKLSRRNTTTNKNVLPPPLNSLETSLEVKPEIKDNKDLPKEHKPSNDKDGHVISFAAQLEQSLRKLEQEIQRSGGEYVRPNSDPPIFDSEVESPLEECSTVFREDEFPDSESQLPMVVDGMSQDLHNFQEDIWKPSELEDAFEGYNKAALFSYGHYMTVDTSGHHRNQNGKYHEVFPPNIHNFRNSNNDRHTDSYNNNNNDNSIRNQNKSIESEGSFVKCDQDKAELNKESETCLDLEQKHLTKEKLLHVINICVFENKFDDACEQFTKNELICDDFILYDGRSFNKQLIFDLVKTTMCECNDLYKISMALSETYPIELVQKRVITYLEKKIDDTALTPSGIQAFRNAIDPNRVIDENSFKSALLAEKIIEDVLFEESKEDGRMWQDVKQ</sequence>
<feature type="non-terminal residue" evidence="2">
    <location>
        <position position="1"/>
    </location>
</feature>
<dbReference type="EMBL" id="CAXKWB010094025">
    <property type="protein sequence ID" value="CAL4218494.1"/>
    <property type="molecule type" value="Genomic_DNA"/>
</dbReference>
<gene>
    <name evidence="2" type="ORF">MNOR_LOCUS38921</name>
</gene>
<name>A0AAV2SPW9_MEGNR</name>
<evidence type="ECO:0000313" key="3">
    <source>
        <dbReference type="Proteomes" id="UP001497623"/>
    </source>
</evidence>
<organism evidence="2 3">
    <name type="scientific">Meganyctiphanes norvegica</name>
    <name type="common">Northern krill</name>
    <name type="synonym">Thysanopoda norvegica</name>
    <dbReference type="NCBI Taxonomy" id="48144"/>
    <lineage>
        <taxon>Eukaryota</taxon>
        <taxon>Metazoa</taxon>
        <taxon>Ecdysozoa</taxon>
        <taxon>Arthropoda</taxon>
        <taxon>Crustacea</taxon>
        <taxon>Multicrustacea</taxon>
        <taxon>Malacostraca</taxon>
        <taxon>Eumalacostraca</taxon>
        <taxon>Eucarida</taxon>
        <taxon>Euphausiacea</taxon>
        <taxon>Euphausiidae</taxon>
        <taxon>Meganyctiphanes</taxon>
    </lineage>
</organism>
<comment type="caution">
    <text evidence="2">The sequence shown here is derived from an EMBL/GenBank/DDBJ whole genome shotgun (WGS) entry which is preliminary data.</text>
</comment>
<protein>
    <submittedName>
        <fullName evidence="2">Uncharacterized protein</fullName>
    </submittedName>
</protein>
<feature type="region of interest" description="Disordered" evidence="1">
    <location>
        <begin position="17"/>
        <end position="61"/>
    </location>
</feature>
<feature type="non-terminal residue" evidence="2">
    <location>
        <position position="485"/>
    </location>
</feature>
<dbReference type="AlphaFoldDB" id="A0AAV2SPW9"/>
<reference evidence="2 3" key="1">
    <citation type="submission" date="2024-05" db="EMBL/GenBank/DDBJ databases">
        <authorList>
            <person name="Wallberg A."/>
        </authorList>
    </citation>
    <scope>NUCLEOTIDE SEQUENCE [LARGE SCALE GENOMIC DNA]</scope>
</reference>
<accession>A0AAV2SPW9</accession>
<feature type="compositionally biased region" description="Low complexity" evidence="1">
    <location>
        <begin position="289"/>
        <end position="302"/>
    </location>
</feature>
<evidence type="ECO:0000256" key="1">
    <source>
        <dbReference type="SAM" id="MobiDB-lite"/>
    </source>
</evidence>
<evidence type="ECO:0000313" key="2">
    <source>
        <dbReference type="EMBL" id="CAL4218494.1"/>
    </source>
</evidence>
<feature type="compositionally biased region" description="Basic and acidic residues" evidence="1">
    <location>
        <begin position="121"/>
        <end position="146"/>
    </location>
</feature>
<feature type="region of interest" description="Disordered" evidence="1">
    <location>
        <begin position="277"/>
        <end position="302"/>
    </location>
</feature>
<dbReference type="Proteomes" id="UP001497623">
    <property type="component" value="Unassembled WGS sequence"/>
</dbReference>
<feature type="region of interest" description="Disordered" evidence="1">
    <location>
        <begin position="91"/>
        <end position="146"/>
    </location>
</feature>
<feature type="compositionally biased region" description="Polar residues" evidence="1">
    <location>
        <begin position="21"/>
        <end position="30"/>
    </location>
</feature>
<proteinExistence type="predicted"/>
<keyword evidence="3" id="KW-1185">Reference proteome</keyword>